<evidence type="ECO:0000259" key="1">
    <source>
        <dbReference type="PROSITE" id="PS50011"/>
    </source>
</evidence>
<name>A0AAD4KLY5_9EURO</name>
<dbReference type="Gene3D" id="1.10.510.10">
    <property type="entry name" value="Transferase(Phosphotransferase) domain 1"/>
    <property type="match status" value="1"/>
</dbReference>
<dbReference type="Pfam" id="PF00069">
    <property type="entry name" value="Pkinase"/>
    <property type="match status" value="1"/>
</dbReference>
<proteinExistence type="predicted"/>
<dbReference type="GO" id="GO:0005524">
    <property type="term" value="F:ATP binding"/>
    <property type="evidence" value="ECO:0007669"/>
    <property type="project" value="InterPro"/>
</dbReference>
<dbReference type="Proteomes" id="UP001201262">
    <property type="component" value="Unassembled WGS sequence"/>
</dbReference>
<evidence type="ECO:0000313" key="2">
    <source>
        <dbReference type="EMBL" id="KAH8695673.1"/>
    </source>
</evidence>
<dbReference type="PANTHER" id="PTHR24361">
    <property type="entry name" value="MITOGEN-ACTIVATED KINASE KINASE KINASE"/>
    <property type="match status" value="1"/>
</dbReference>
<organism evidence="2 3">
    <name type="scientific">Talaromyces proteolyticus</name>
    <dbReference type="NCBI Taxonomy" id="1131652"/>
    <lineage>
        <taxon>Eukaryota</taxon>
        <taxon>Fungi</taxon>
        <taxon>Dikarya</taxon>
        <taxon>Ascomycota</taxon>
        <taxon>Pezizomycotina</taxon>
        <taxon>Eurotiomycetes</taxon>
        <taxon>Eurotiomycetidae</taxon>
        <taxon>Eurotiales</taxon>
        <taxon>Trichocomaceae</taxon>
        <taxon>Talaromyces</taxon>
        <taxon>Talaromyces sect. Bacilispori</taxon>
    </lineage>
</organism>
<keyword evidence="2" id="KW-0418">Kinase</keyword>
<dbReference type="GO" id="GO:0005737">
    <property type="term" value="C:cytoplasm"/>
    <property type="evidence" value="ECO:0007669"/>
    <property type="project" value="TreeGrafter"/>
</dbReference>
<dbReference type="SMART" id="SM00220">
    <property type="entry name" value="S_TKc"/>
    <property type="match status" value="1"/>
</dbReference>
<reference evidence="2" key="1">
    <citation type="submission" date="2021-12" db="EMBL/GenBank/DDBJ databases">
        <title>Convergent genome expansion in fungi linked to evolution of root-endophyte symbiosis.</title>
        <authorList>
            <consortium name="DOE Joint Genome Institute"/>
            <person name="Ke Y.-H."/>
            <person name="Bonito G."/>
            <person name="Liao H.-L."/>
            <person name="Looney B."/>
            <person name="Rojas-Flechas A."/>
            <person name="Nash J."/>
            <person name="Hameed K."/>
            <person name="Schadt C."/>
            <person name="Martin F."/>
            <person name="Crous P.W."/>
            <person name="Miettinen O."/>
            <person name="Magnuson J.K."/>
            <person name="Labbe J."/>
            <person name="Jacobson D."/>
            <person name="Doktycz M.J."/>
            <person name="Veneault-Fourrey C."/>
            <person name="Kuo A."/>
            <person name="Mondo S."/>
            <person name="Calhoun S."/>
            <person name="Riley R."/>
            <person name="Ohm R."/>
            <person name="LaButti K."/>
            <person name="Andreopoulos B."/>
            <person name="Pangilinan J."/>
            <person name="Nolan M."/>
            <person name="Tritt A."/>
            <person name="Clum A."/>
            <person name="Lipzen A."/>
            <person name="Daum C."/>
            <person name="Barry K."/>
            <person name="Grigoriev I.V."/>
            <person name="Vilgalys R."/>
        </authorList>
    </citation>
    <scope>NUCLEOTIDE SEQUENCE</scope>
    <source>
        <strain evidence="2">PMI_201</strain>
    </source>
</reference>
<dbReference type="InterPro" id="IPR053235">
    <property type="entry name" value="Ser_Thr_kinase"/>
</dbReference>
<sequence length="238" mass="26883">MNEKPYGYDAIVLGHGSNKLTFVKKVSCENVNRKHKHLQKTSHQNLVNLMDICATEEAVYFTYERPGISLKDLNKYSRLVFDRITVATICREILHGLIYIHDVLKIGHGELNCDNVFINQDGRVQIGGIGESMLKETNKNVLSHDVQAVCDIAFDLLDLKKHSDTLSMSFLVADDFTKPPVDSRLEDLLKHPFLKISQGPWYLANLEFTYTVGLQIQPPPGHPKLSESITESEDRCAS</sequence>
<evidence type="ECO:0000313" key="3">
    <source>
        <dbReference type="Proteomes" id="UP001201262"/>
    </source>
</evidence>
<dbReference type="PROSITE" id="PS50011">
    <property type="entry name" value="PROTEIN_KINASE_DOM"/>
    <property type="match status" value="1"/>
</dbReference>
<feature type="domain" description="Protein kinase" evidence="1">
    <location>
        <begin position="1"/>
        <end position="238"/>
    </location>
</feature>
<dbReference type="GO" id="GO:0004674">
    <property type="term" value="F:protein serine/threonine kinase activity"/>
    <property type="evidence" value="ECO:0007669"/>
    <property type="project" value="TreeGrafter"/>
</dbReference>
<accession>A0AAD4KLY5</accession>
<dbReference type="InterPro" id="IPR011009">
    <property type="entry name" value="Kinase-like_dom_sf"/>
</dbReference>
<dbReference type="RefSeq" id="XP_046070815.1">
    <property type="nucleotide sequence ID" value="XM_046221884.1"/>
</dbReference>
<keyword evidence="2" id="KW-0808">Transferase</keyword>
<dbReference type="InterPro" id="IPR000719">
    <property type="entry name" value="Prot_kinase_dom"/>
</dbReference>
<comment type="caution">
    <text evidence="2">The sequence shown here is derived from an EMBL/GenBank/DDBJ whole genome shotgun (WGS) entry which is preliminary data.</text>
</comment>
<protein>
    <submittedName>
        <fullName evidence="2">Kinase-like domain-containing protein</fullName>
    </submittedName>
</protein>
<gene>
    <name evidence="2" type="ORF">BGW36DRAFT_453797</name>
</gene>
<dbReference type="EMBL" id="JAJTJA010000008">
    <property type="protein sequence ID" value="KAH8695673.1"/>
    <property type="molecule type" value="Genomic_DNA"/>
</dbReference>
<dbReference type="AlphaFoldDB" id="A0AAD4KLY5"/>
<dbReference type="GeneID" id="70252171"/>
<dbReference type="SUPFAM" id="SSF56112">
    <property type="entry name" value="Protein kinase-like (PK-like)"/>
    <property type="match status" value="1"/>
</dbReference>
<keyword evidence="3" id="KW-1185">Reference proteome</keyword>